<dbReference type="Gene3D" id="3.90.79.10">
    <property type="entry name" value="Nucleoside Triphosphate Pyrophosphohydrolase"/>
    <property type="match status" value="1"/>
</dbReference>
<dbReference type="InterPro" id="IPR000086">
    <property type="entry name" value="NUDIX_hydrolase_dom"/>
</dbReference>
<name>A0A2S6N4Y8_RHOGL</name>
<dbReference type="RefSeq" id="WP_104520752.1">
    <property type="nucleotide sequence ID" value="NZ_NHRY01000223.1"/>
</dbReference>
<evidence type="ECO:0000256" key="6">
    <source>
        <dbReference type="ARBA" id="ARBA00023211"/>
    </source>
</evidence>
<evidence type="ECO:0000313" key="8">
    <source>
        <dbReference type="EMBL" id="PPQ29647.1"/>
    </source>
</evidence>
<dbReference type="PANTHER" id="PTHR12318">
    <property type="entry name" value="TESTOSTERONE-REGULATED PROTEIN RP2"/>
    <property type="match status" value="1"/>
</dbReference>
<dbReference type="InterPro" id="IPR015797">
    <property type="entry name" value="NUDIX_hydrolase-like_dom_sf"/>
</dbReference>
<comment type="caution">
    <text evidence="8">The sequence shown here is derived from an EMBL/GenBank/DDBJ whole genome shotgun (WGS) entry which is preliminary data.</text>
</comment>
<dbReference type="Proteomes" id="UP000239724">
    <property type="component" value="Unassembled WGS sequence"/>
</dbReference>
<evidence type="ECO:0000256" key="2">
    <source>
        <dbReference type="ARBA" id="ARBA00001946"/>
    </source>
</evidence>
<comment type="cofactor">
    <cofactor evidence="1">
        <name>Mn(2+)</name>
        <dbReference type="ChEBI" id="CHEBI:29035"/>
    </cofactor>
</comment>
<evidence type="ECO:0000313" key="9">
    <source>
        <dbReference type="Proteomes" id="UP000239724"/>
    </source>
</evidence>
<dbReference type="GO" id="GO:0046872">
    <property type="term" value="F:metal ion binding"/>
    <property type="evidence" value="ECO:0007669"/>
    <property type="project" value="UniProtKB-KW"/>
</dbReference>
<evidence type="ECO:0000259" key="7">
    <source>
        <dbReference type="PROSITE" id="PS51462"/>
    </source>
</evidence>
<proteinExistence type="predicted"/>
<organism evidence="8 9">
    <name type="scientific">Rhodopila globiformis</name>
    <name type="common">Rhodopseudomonas globiformis</name>
    <dbReference type="NCBI Taxonomy" id="1071"/>
    <lineage>
        <taxon>Bacteria</taxon>
        <taxon>Pseudomonadati</taxon>
        <taxon>Pseudomonadota</taxon>
        <taxon>Alphaproteobacteria</taxon>
        <taxon>Acetobacterales</taxon>
        <taxon>Acetobacteraceae</taxon>
        <taxon>Rhodopila</taxon>
    </lineage>
</organism>
<evidence type="ECO:0000256" key="1">
    <source>
        <dbReference type="ARBA" id="ARBA00001936"/>
    </source>
</evidence>
<sequence length="267" mass="28735">MSLEATARPAATILLLRDGSDGIEVFMVVRHHAIDFAAGALVFPGGRVEEADFALAAQPVDHPVPGRPDTDGMAFRIAAIRETFEECGVLLARPRGSSGLVDAAALQRLDAQYRAALNAGSIGFDTVLEAEDLMPAPDLLVHFAHWITPVNQPKRYDTHFFLAEAPPEHLAVHDGTEAVESIWITPRQALADTEAGRFKLVFATAKNLEKLGRSGTVQEAMDAARAARVVTVQPKGTKLEGNKRLLRIPPEADYGGSEFIVDVLPAS</sequence>
<dbReference type="PANTHER" id="PTHR12318:SF0">
    <property type="entry name" value="ACYL-COENZYME A DIPHOSPHATASE NUDT19"/>
    <property type="match status" value="1"/>
</dbReference>
<reference evidence="8 9" key="1">
    <citation type="journal article" date="2018" name="Arch. Microbiol.">
        <title>New insights into the metabolic potential of the phototrophic purple bacterium Rhodopila globiformis DSM 161(T) from its draft genome sequence and evidence for a vanadium-dependent nitrogenase.</title>
        <authorList>
            <person name="Imhoff J.F."/>
            <person name="Rahn T."/>
            <person name="Kunzel S."/>
            <person name="Neulinger S.C."/>
        </authorList>
    </citation>
    <scope>NUCLEOTIDE SEQUENCE [LARGE SCALE GENOMIC DNA]</scope>
    <source>
        <strain evidence="8 9">DSM 161</strain>
    </source>
</reference>
<keyword evidence="5" id="KW-0460">Magnesium</keyword>
<dbReference type="SUPFAM" id="SSF55811">
    <property type="entry name" value="Nudix"/>
    <property type="match status" value="1"/>
</dbReference>
<comment type="cofactor">
    <cofactor evidence="2">
        <name>Mg(2+)</name>
        <dbReference type="ChEBI" id="CHEBI:18420"/>
    </cofactor>
</comment>
<dbReference type="OrthoDB" id="7183442at2"/>
<keyword evidence="4" id="KW-0378">Hydrolase</keyword>
<dbReference type="AlphaFoldDB" id="A0A2S6N4Y8"/>
<gene>
    <name evidence="8" type="ORF">CCS01_20850</name>
</gene>
<dbReference type="EMBL" id="NHRY01000223">
    <property type="protein sequence ID" value="PPQ29647.1"/>
    <property type="molecule type" value="Genomic_DNA"/>
</dbReference>
<accession>A0A2S6N4Y8</accession>
<evidence type="ECO:0000256" key="5">
    <source>
        <dbReference type="ARBA" id="ARBA00022842"/>
    </source>
</evidence>
<protein>
    <recommendedName>
        <fullName evidence="7">Nudix hydrolase domain-containing protein</fullName>
    </recommendedName>
</protein>
<evidence type="ECO:0000256" key="3">
    <source>
        <dbReference type="ARBA" id="ARBA00022723"/>
    </source>
</evidence>
<dbReference type="InterPro" id="IPR039121">
    <property type="entry name" value="NUDT19"/>
</dbReference>
<dbReference type="CDD" id="cd18870">
    <property type="entry name" value="NUDIX_AcylCoAdiphos_Nudt19"/>
    <property type="match status" value="1"/>
</dbReference>
<evidence type="ECO:0000256" key="4">
    <source>
        <dbReference type="ARBA" id="ARBA00022801"/>
    </source>
</evidence>
<keyword evidence="9" id="KW-1185">Reference proteome</keyword>
<dbReference type="PROSITE" id="PS51462">
    <property type="entry name" value="NUDIX"/>
    <property type="match status" value="1"/>
</dbReference>
<feature type="domain" description="Nudix hydrolase" evidence="7">
    <location>
        <begin position="6"/>
        <end position="206"/>
    </location>
</feature>
<keyword evidence="3" id="KW-0479">Metal-binding</keyword>
<dbReference type="GO" id="GO:0016818">
    <property type="term" value="F:hydrolase activity, acting on acid anhydrides, in phosphorus-containing anhydrides"/>
    <property type="evidence" value="ECO:0007669"/>
    <property type="project" value="InterPro"/>
</dbReference>
<keyword evidence="6" id="KW-0464">Manganese</keyword>